<name>A0A397U540_9GLOM</name>
<proteinExistence type="predicted"/>
<dbReference type="Proteomes" id="UP000266673">
    <property type="component" value="Unassembled WGS sequence"/>
</dbReference>
<dbReference type="EMBL" id="QKWP01002113">
    <property type="protein sequence ID" value="RIB04761.1"/>
    <property type="molecule type" value="Genomic_DNA"/>
</dbReference>
<protein>
    <recommendedName>
        <fullName evidence="3">Protein kinase domain-containing protein</fullName>
    </recommendedName>
</protein>
<evidence type="ECO:0008006" key="3">
    <source>
        <dbReference type="Google" id="ProtNLM"/>
    </source>
</evidence>
<keyword evidence="2" id="KW-1185">Reference proteome</keyword>
<dbReference type="Gene3D" id="1.10.510.10">
    <property type="entry name" value="Transferase(Phosphotransferase) domain 1"/>
    <property type="match status" value="1"/>
</dbReference>
<dbReference type="InterPro" id="IPR011009">
    <property type="entry name" value="Kinase-like_dom_sf"/>
</dbReference>
<accession>A0A397U540</accession>
<evidence type="ECO:0000313" key="1">
    <source>
        <dbReference type="EMBL" id="RIB04761.1"/>
    </source>
</evidence>
<sequence>MKQKHKIDYNPNIEVEEGWVNGTRYYRDELIKYNNLVKMVITRKCAYCNEDNTSEAWCLSCDPDITTRWTIGNKDIDDCMKEFQLRAWSYESAIEWIPFDKLSDIKEIGKGGFGSVYLATCGNILQDQQSYITDLGLSKKKDDNASESETYSVMPYIPPEVLTGKQQFTQAADIYVKICKGLRPEFAPGTPKFYIELVEKCMNSDPQE</sequence>
<evidence type="ECO:0000313" key="2">
    <source>
        <dbReference type="Proteomes" id="UP000266673"/>
    </source>
</evidence>
<dbReference type="OrthoDB" id="2432957at2759"/>
<dbReference type="AlphaFoldDB" id="A0A397U540"/>
<organism evidence="1 2">
    <name type="scientific">Gigaspora rosea</name>
    <dbReference type="NCBI Taxonomy" id="44941"/>
    <lineage>
        <taxon>Eukaryota</taxon>
        <taxon>Fungi</taxon>
        <taxon>Fungi incertae sedis</taxon>
        <taxon>Mucoromycota</taxon>
        <taxon>Glomeromycotina</taxon>
        <taxon>Glomeromycetes</taxon>
        <taxon>Diversisporales</taxon>
        <taxon>Gigasporaceae</taxon>
        <taxon>Gigaspora</taxon>
    </lineage>
</organism>
<comment type="caution">
    <text evidence="1">The sequence shown here is derived from an EMBL/GenBank/DDBJ whole genome shotgun (WGS) entry which is preliminary data.</text>
</comment>
<gene>
    <name evidence="1" type="ORF">C2G38_2221463</name>
</gene>
<reference evidence="1 2" key="1">
    <citation type="submission" date="2018-06" db="EMBL/GenBank/DDBJ databases">
        <title>Comparative genomics reveals the genomic features of Rhizophagus irregularis, R. cerebriforme, R. diaphanum and Gigaspora rosea, and their symbiotic lifestyle signature.</title>
        <authorList>
            <person name="Morin E."/>
            <person name="San Clemente H."/>
            <person name="Chen E.C.H."/>
            <person name="De La Providencia I."/>
            <person name="Hainaut M."/>
            <person name="Kuo A."/>
            <person name="Kohler A."/>
            <person name="Murat C."/>
            <person name="Tang N."/>
            <person name="Roy S."/>
            <person name="Loubradou J."/>
            <person name="Henrissat B."/>
            <person name="Grigoriev I.V."/>
            <person name="Corradi N."/>
            <person name="Roux C."/>
            <person name="Martin F.M."/>
        </authorList>
    </citation>
    <scope>NUCLEOTIDE SEQUENCE [LARGE SCALE GENOMIC DNA]</scope>
    <source>
        <strain evidence="1 2">DAOM 194757</strain>
    </source>
</reference>
<dbReference type="SUPFAM" id="SSF56112">
    <property type="entry name" value="Protein kinase-like (PK-like)"/>
    <property type="match status" value="1"/>
</dbReference>